<evidence type="ECO:0000313" key="2">
    <source>
        <dbReference type="EMBL" id="MBW99307.1"/>
    </source>
</evidence>
<dbReference type="EMBL" id="GGEC01018824">
    <property type="protein sequence ID" value="MBW99307.1"/>
    <property type="molecule type" value="Transcribed_RNA"/>
</dbReference>
<sequence>MERHEIRKVKDSLIYKLTILVSSSGFSFLLDKFFDQVSSFLDRCYVLRALLFHTNVKFFFQSHDYLHGVKGIGTKCREFGFGGELGLRR</sequence>
<feature type="transmembrane region" description="Helical" evidence="1">
    <location>
        <begin position="12"/>
        <end position="30"/>
    </location>
</feature>
<keyword evidence="1" id="KW-1133">Transmembrane helix</keyword>
<dbReference type="AlphaFoldDB" id="A0A2P2K0Q6"/>
<organism evidence="2">
    <name type="scientific">Rhizophora mucronata</name>
    <name type="common">Asiatic mangrove</name>
    <dbReference type="NCBI Taxonomy" id="61149"/>
    <lineage>
        <taxon>Eukaryota</taxon>
        <taxon>Viridiplantae</taxon>
        <taxon>Streptophyta</taxon>
        <taxon>Embryophyta</taxon>
        <taxon>Tracheophyta</taxon>
        <taxon>Spermatophyta</taxon>
        <taxon>Magnoliopsida</taxon>
        <taxon>eudicotyledons</taxon>
        <taxon>Gunneridae</taxon>
        <taxon>Pentapetalae</taxon>
        <taxon>rosids</taxon>
        <taxon>fabids</taxon>
        <taxon>Malpighiales</taxon>
        <taxon>Rhizophoraceae</taxon>
        <taxon>Rhizophora</taxon>
    </lineage>
</organism>
<name>A0A2P2K0Q6_RHIMU</name>
<dbReference type="EMBL" id="GGEC01018825">
    <property type="protein sequence ID" value="MBW99308.1"/>
    <property type="molecule type" value="Transcribed_RNA"/>
</dbReference>
<reference evidence="2" key="1">
    <citation type="submission" date="2018-02" db="EMBL/GenBank/DDBJ databases">
        <title>Rhizophora mucronata_Transcriptome.</title>
        <authorList>
            <person name="Meera S.P."/>
            <person name="Sreeshan A."/>
            <person name="Augustine A."/>
        </authorList>
    </citation>
    <scope>NUCLEOTIDE SEQUENCE</scope>
    <source>
        <tissue evidence="2">Leaf</tissue>
    </source>
</reference>
<keyword evidence="1" id="KW-0812">Transmembrane</keyword>
<proteinExistence type="predicted"/>
<evidence type="ECO:0000256" key="1">
    <source>
        <dbReference type="SAM" id="Phobius"/>
    </source>
</evidence>
<accession>A0A2P2K0Q6</accession>
<protein>
    <submittedName>
        <fullName evidence="2">Uncharacterized protein MANES_06G125400</fullName>
    </submittedName>
</protein>
<keyword evidence="1" id="KW-0472">Membrane</keyword>